<evidence type="ECO:0000256" key="3">
    <source>
        <dbReference type="ARBA" id="ARBA00030414"/>
    </source>
</evidence>
<evidence type="ECO:0000256" key="5">
    <source>
        <dbReference type="PIRSR" id="PIRSR001220-1"/>
    </source>
</evidence>
<dbReference type="InterPro" id="IPR006034">
    <property type="entry name" value="Asparaginase/glutaminase-like"/>
</dbReference>
<dbReference type="SMART" id="SM00870">
    <property type="entry name" value="Asparaginase"/>
    <property type="match status" value="1"/>
</dbReference>
<reference evidence="9 10" key="1">
    <citation type="submission" date="2019-09" db="EMBL/GenBank/DDBJ databases">
        <title>Draft genome sequence of various Type strains from the CCUG.</title>
        <authorList>
            <person name="Pineiro-Iglesias B."/>
            <person name="Tunovic T."/>
            <person name="Unosson C."/>
            <person name="Inganas E."/>
            <person name="Ohlen M."/>
            <person name="Cardew S."/>
            <person name="Jensie-Markopoulos S."/>
            <person name="Salva-Serra F."/>
            <person name="Jaen-Luchoro D."/>
            <person name="Karlsson R."/>
            <person name="Svensson-Stadler L."/>
            <person name="Chun J."/>
            <person name="Moore E."/>
        </authorList>
    </citation>
    <scope>NUCLEOTIDE SEQUENCE [LARGE SCALE GENOMIC DNA]</scope>
    <source>
        <strain evidence="9 10">CCUG 32756T</strain>
    </source>
</reference>
<name>A0A5M9QL45_9HELI</name>
<dbReference type="SUPFAM" id="SSF53774">
    <property type="entry name" value="Glutaminase/Asparaginase"/>
    <property type="match status" value="1"/>
</dbReference>
<dbReference type="GO" id="GO:0004067">
    <property type="term" value="F:asparaginase activity"/>
    <property type="evidence" value="ECO:0007669"/>
    <property type="project" value="UniProtKB-UniRule"/>
</dbReference>
<dbReference type="InterPro" id="IPR004550">
    <property type="entry name" value="AsnASE_II"/>
</dbReference>
<dbReference type="InterPro" id="IPR040919">
    <property type="entry name" value="Asparaginase_C"/>
</dbReference>
<organism evidence="9 10">
    <name type="scientific">Helicobacter canis</name>
    <dbReference type="NCBI Taxonomy" id="29419"/>
    <lineage>
        <taxon>Bacteria</taxon>
        <taxon>Pseudomonadati</taxon>
        <taxon>Campylobacterota</taxon>
        <taxon>Epsilonproteobacteria</taxon>
        <taxon>Campylobacterales</taxon>
        <taxon>Helicobacteraceae</taxon>
        <taxon>Helicobacter</taxon>
    </lineage>
</organism>
<sequence length="332" mass="35699">MRAGQEIVVIALGGTILGRGKRGCEGYVSGAMGVESLTKELCVTLGLKRAELEQRLGAKITLLSLASIDSAEIDSRILLELARAVQKALQNKRVCGVVVLQGTDTLEESSFFLHLLSTSKKPIIFSAAMRPNSALGSDGVRNFYHALILAACPKSAKNGVLIALNDLILSARDVIKSHTLAVNAFECGYIGYMLEHTPQFLYKLRQIHTYKTPFSLEQLCAPLPKVAILYGYQGDCVGDFAQVLKGEYKGVVYAGLGAGNCSARALQALSDLSEKIPVVISSRIQQGAVSGAVARRFITAGNISAPKARILLQLALAHSFTHKEIAQIFRQI</sequence>
<dbReference type="Pfam" id="PF00710">
    <property type="entry name" value="Asparaginase"/>
    <property type="match status" value="1"/>
</dbReference>
<dbReference type="CDD" id="cd08964">
    <property type="entry name" value="L-asparaginase_II"/>
    <property type="match status" value="1"/>
</dbReference>
<dbReference type="PIRSF" id="PIRSF001220">
    <property type="entry name" value="L-ASNase_gatD"/>
    <property type="match status" value="1"/>
</dbReference>
<feature type="active site" description="O-isoaspartyl threonine intermediate" evidence="5">
    <location>
        <position position="15"/>
    </location>
</feature>
<protein>
    <recommendedName>
        <fullName evidence="4">Probable L-asparaginase</fullName>
    </recommendedName>
    <alternativeName>
        <fullName evidence="3">L-asparagine amidohydrolase</fullName>
    </alternativeName>
</protein>
<dbReference type="InterPro" id="IPR037152">
    <property type="entry name" value="L-asparaginase_N_sf"/>
</dbReference>
<dbReference type="InterPro" id="IPR036152">
    <property type="entry name" value="Asp/glu_Ase-like_sf"/>
</dbReference>
<evidence type="ECO:0000256" key="4">
    <source>
        <dbReference type="ARBA" id="ARBA00073593"/>
    </source>
</evidence>
<dbReference type="Proteomes" id="UP000323707">
    <property type="component" value="Unassembled WGS sequence"/>
</dbReference>
<dbReference type="GO" id="GO:0006528">
    <property type="term" value="P:asparagine metabolic process"/>
    <property type="evidence" value="ECO:0007669"/>
    <property type="project" value="InterPro"/>
</dbReference>
<dbReference type="PANTHER" id="PTHR11707">
    <property type="entry name" value="L-ASPARAGINASE"/>
    <property type="match status" value="1"/>
</dbReference>
<comment type="caution">
    <text evidence="9">The sequence shown here is derived from an EMBL/GenBank/DDBJ whole genome shotgun (WGS) entry which is preliminary data.</text>
</comment>
<comment type="similarity">
    <text evidence="1">Belongs to the asparaginase 1 family.</text>
</comment>
<evidence type="ECO:0000256" key="6">
    <source>
        <dbReference type="PIRSR" id="PIRSR001220-2"/>
    </source>
</evidence>
<dbReference type="InterPro" id="IPR027474">
    <property type="entry name" value="L-asparaginase_N"/>
</dbReference>
<dbReference type="PIRSF" id="PIRSF500176">
    <property type="entry name" value="L_ASNase"/>
    <property type="match status" value="1"/>
</dbReference>
<evidence type="ECO:0000256" key="1">
    <source>
        <dbReference type="ARBA" id="ARBA00010518"/>
    </source>
</evidence>
<dbReference type="FunFam" id="3.40.50.1170:FF:000001">
    <property type="entry name" value="L-asparaginase 2"/>
    <property type="match status" value="1"/>
</dbReference>
<dbReference type="PRINTS" id="PR00139">
    <property type="entry name" value="ASNGLNASE"/>
</dbReference>
<gene>
    <name evidence="9" type="ORF">F4V45_06770</name>
</gene>
<feature type="domain" description="Asparaginase/glutaminase C-terminal" evidence="8">
    <location>
        <begin position="225"/>
        <end position="329"/>
    </location>
</feature>
<dbReference type="RefSeq" id="WP_150337611.1">
    <property type="nucleotide sequence ID" value="NZ_JAERIX010000008.1"/>
</dbReference>
<evidence type="ECO:0000256" key="2">
    <source>
        <dbReference type="ARBA" id="ARBA00022801"/>
    </source>
</evidence>
<feature type="domain" description="L-asparaginase N-terminal" evidence="7">
    <location>
        <begin position="7"/>
        <end position="194"/>
    </location>
</feature>
<dbReference type="Gene3D" id="3.40.50.1170">
    <property type="entry name" value="L-asparaginase, N-terminal domain"/>
    <property type="match status" value="1"/>
</dbReference>
<dbReference type="EMBL" id="VXKE01000019">
    <property type="protein sequence ID" value="KAA8708617.1"/>
    <property type="molecule type" value="Genomic_DNA"/>
</dbReference>
<dbReference type="Pfam" id="PF17763">
    <property type="entry name" value="Asparaginase_C"/>
    <property type="match status" value="1"/>
</dbReference>
<evidence type="ECO:0000313" key="9">
    <source>
        <dbReference type="EMBL" id="KAA8708617.1"/>
    </source>
</evidence>
<dbReference type="InterPro" id="IPR027473">
    <property type="entry name" value="L-asparaginase_C"/>
</dbReference>
<evidence type="ECO:0000259" key="7">
    <source>
        <dbReference type="Pfam" id="PF00710"/>
    </source>
</evidence>
<dbReference type="AlphaFoldDB" id="A0A5M9QL45"/>
<dbReference type="Gene3D" id="3.40.50.40">
    <property type="match status" value="1"/>
</dbReference>
<dbReference type="PROSITE" id="PS51732">
    <property type="entry name" value="ASN_GLN_ASE_3"/>
    <property type="match status" value="1"/>
</dbReference>
<accession>A0A5M9QL45</accession>
<feature type="binding site" evidence="6">
    <location>
        <begin position="103"/>
        <end position="104"/>
    </location>
    <ligand>
        <name>substrate</name>
    </ligand>
</feature>
<keyword evidence="2" id="KW-0378">Hydrolase</keyword>
<feature type="binding site" evidence="6">
    <location>
        <position position="70"/>
    </location>
    <ligand>
        <name>substrate</name>
    </ligand>
</feature>
<dbReference type="PANTHER" id="PTHR11707:SF28">
    <property type="entry name" value="60 KDA LYSOPHOSPHOLIPASE"/>
    <property type="match status" value="1"/>
</dbReference>
<evidence type="ECO:0000259" key="8">
    <source>
        <dbReference type="Pfam" id="PF17763"/>
    </source>
</evidence>
<proteinExistence type="inferred from homology"/>
<evidence type="ECO:0000313" key="10">
    <source>
        <dbReference type="Proteomes" id="UP000323707"/>
    </source>
</evidence>